<organism evidence="1 3">
    <name type="scientific">Cryobacterium flavum</name>
    <dbReference type="NCBI Taxonomy" id="1424659"/>
    <lineage>
        <taxon>Bacteria</taxon>
        <taxon>Bacillati</taxon>
        <taxon>Actinomycetota</taxon>
        <taxon>Actinomycetes</taxon>
        <taxon>Micrococcales</taxon>
        <taxon>Microbacteriaceae</taxon>
        <taxon>Cryobacterium</taxon>
    </lineage>
</organism>
<reference evidence="2 4" key="2">
    <citation type="submission" date="2019-03" db="EMBL/GenBank/DDBJ databases">
        <title>Genomics of glacier-inhabiting Cryobacterium strains.</title>
        <authorList>
            <person name="Liu Q."/>
            <person name="Xin Y.-H."/>
        </authorList>
    </citation>
    <scope>NUCLEOTIDE SEQUENCE [LARGE SCALE GENOMIC DNA]</scope>
    <source>
        <strain evidence="2 4">Hh8</strain>
    </source>
</reference>
<evidence type="ECO:0000313" key="1">
    <source>
        <dbReference type="EMBL" id="SDO51889.1"/>
    </source>
</evidence>
<accession>A0A4R8V8I4</accession>
<sequence>MIPPTWTAVHRDDDNELLGYLAPTADDGPHVVPTTVFGYHLADPSHVSDAVEVLESTGLSYLADRWELTIDSHPEPITVQIVEASPGYVTVQSIDYGYAGGYGTCFTLETPTDDCLQRR</sequence>
<evidence type="ECO:0000313" key="4">
    <source>
        <dbReference type="Proteomes" id="UP000298252"/>
    </source>
</evidence>
<dbReference type="EMBL" id="FNIB01000021">
    <property type="protein sequence ID" value="SDO51889.1"/>
    <property type="molecule type" value="Genomic_DNA"/>
</dbReference>
<dbReference type="AlphaFoldDB" id="A0A4R8V8I4"/>
<dbReference type="Proteomes" id="UP000199639">
    <property type="component" value="Unassembled WGS sequence"/>
</dbReference>
<proteinExistence type="predicted"/>
<reference evidence="1 3" key="1">
    <citation type="submission" date="2016-10" db="EMBL/GenBank/DDBJ databases">
        <authorList>
            <person name="Varghese N."/>
            <person name="Submissions S."/>
        </authorList>
    </citation>
    <scope>NUCLEOTIDE SEQUENCE [LARGE SCALE GENOMIC DNA]</scope>
    <source>
        <strain evidence="1 3">CGMCC 1.11215</strain>
    </source>
</reference>
<dbReference type="Proteomes" id="UP000298252">
    <property type="component" value="Unassembled WGS sequence"/>
</dbReference>
<dbReference type="RefSeq" id="WP_092342365.1">
    <property type="nucleotide sequence ID" value="NZ_FNIB01000021.1"/>
</dbReference>
<evidence type="ECO:0000313" key="3">
    <source>
        <dbReference type="Proteomes" id="UP000199639"/>
    </source>
</evidence>
<name>A0A4R8V8I4_9MICO</name>
<gene>
    <name evidence="2" type="ORF">E3O21_06600</name>
    <name evidence="1" type="ORF">SAMN05216368_12115</name>
</gene>
<dbReference type="EMBL" id="SOFD01000021">
    <property type="protein sequence ID" value="TFB78104.1"/>
    <property type="molecule type" value="Genomic_DNA"/>
</dbReference>
<protein>
    <submittedName>
        <fullName evidence="1">Uncharacterized protein</fullName>
    </submittedName>
</protein>
<keyword evidence="4" id="KW-1185">Reference proteome</keyword>
<evidence type="ECO:0000313" key="2">
    <source>
        <dbReference type="EMBL" id="TFB78104.1"/>
    </source>
</evidence>
<dbReference type="STRING" id="1424659.SAMN05216368_12115"/>